<dbReference type="GO" id="GO:0000287">
    <property type="term" value="F:magnesium ion binding"/>
    <property type="evidence" value="ECO:0007669"/>
    <property type="project" value="TreeGrafter"/>
</dbReference>
<evidence type="ECO:0000256" key="4">
    <source>
        <dbReference type="ARBA" id="ARBA00022475"/>
    </source>
</evidence>
<gene>
    <name evidence="13" type="ORF">EKG83_16910</name>
</gene>
<dbReference type="InterPro" id="IPR045861">
    <property type="entry name" value="CorA_cytoplasmic_dom"/>
</dbReference>
<evidence type="ECO:0000256" key="6">
    <source>
        <dbReference type="ARBA" id="ARBA00022842"/>
    </source>
</evidence>
<name>A0A5Q0GXV5_SACSY</name>
<evidence type="ECO:0000256" key="12">
    <source>
        <dbReference type="SAM" id="Phobius"/>
    </source>
</evidence>
<feature type="transmembrane region" description="Helical" evidence="12">
    <location>
        <begin position="321"/>
        <end position="341"/>
    </location>
</feature>
<keyword evidence="4" id="KW-1003">Cell membrane</keyword>
<dbReference type="Gene3D" id="1.20.58.340">
    <property type="entry name" value="Magnesium transport protein CorA, transmembrane region"/>
    <property type="match status" value="2"/>
</dbReference>
<evidence type="ECO:0000313" key="13">
    <source>
        <dbReference type="EMBL" id="QFZ18906.1"/>
    </source>
</evidence>
<feature type="transmembrane region" description="Helical" evidence="12">
    <location>
        <begin position="290"/>
        <end position="309"/>
    </location>
</feature>
<keyword evidence="8" id="KW-0406">Ion transport</keyword>
<comment type="catalytic activity">
    <reaction evidence="10">
        <text>Mg(2+)(in) = Mg(2+)(out)</text>
        <dbReference type="Rhea" id="RHEA:29827"/>
        <dbReference type="ChEBI" id="CHEBI:18420"/>
    </reaction>
</comment>
<dbReference type="EMBL" id="CP034550">
    <property type="protein sequence ID" value="QFZ18906.1"/>
    <property type="molecule type" value="Genomic_DNA"/>
</dbReference>
<accession>A0A5Q0GXV5</accession>
<keyword evidence="14" id="KW-1185">Reference proteome</keyword>
<dbReference type="OrthoDB" id="9803416at2"/>
<dbReference type="CDD" id="cd12830">
    <property type="entry name" value="MtCorA-like"/>
    <property type="match status" value="1"/>
</dbReference>
<evidence type="ECO:0000256" key="3">
    <source>
        <dbReference type="ARBA" id="ARBA00022448"/>
    </source>
</evidence>
<dbReference type="RefSeq" id="WP_084716934.1">
    <property type="nucleotide sequence ID" value="NZ_CP034550.1"/>
</dbReference>
<keyword evidence="7 12" id="KW-1133">Transmembrane helix</keyword>
<dbReference type="Gene3D" id="3.30.460.20">
    <property type="entry name" value="CorA soluble domain-like"/>
    <property type="match status" value="1"/>
</dbReference>
<evidence type="ECO:0000256" key="2">
    <source>
        <dbReference type="ARBA" id="ARBA00009765"/>
    </source>
</evidence>
<feature type="transmembrane region" description="Helical" evidence="12">
    <location>
        <begin position="361"/>
        <end position="378"/>
    </location>
</feature>
<evidence type="ECO:0000256" key="8">
    <source>
        <dbReference type="ARBA" id="ARBA00023065"/>
    </source>
</evidence>
<dbReference type="GO" id="GO:0050897">
    <property type="term" value="F:cobalt ion binding"/>
    <property type="evidence" value="ECO:0007669"/>
    <property type="project" value="TreeGrafter"/>
</dbReference>
<keyword evidence="9 12" id="KW-0472">Membrane</keyword>
<dbReference type="InterPro" id="IPR002523">
    <property type="entry name" value="MgTranspt_CorA/ZnTranspt_ZntB"/>
</dbReference>
<comment type="function">
    <text evidence="11">Mediates influx of magnesium ions. Alternates between open and closed states. Activated by low cytoplasmic Mg(2+) levels. Inactive when cytoplasmic Mg(2+) levels are high.</text>
</comment>
<organism evidence="13 14">
    <name type="scientific">Saccharothrix syringae</name>
    <name type="common">Nocardiopsis syringae</name>
    <dbReference type="NCBI Taxonomy" id="103733"/>
    <lineage>
        <taxon>Bacteria</taxon>
        <taxon>Bacillati</taxon>
        <taxon>Actinomycetota</taxon>
        <taxon>Actinomycetes</taxon>
        <taxon>Pseudonocardiales</taxon>
        <taxon>Pseudonocardiaceae</taxon>
        <taxon>Saccharothrix</taxon>
    </lineage>
</organism>
<evidence type="ECO:0000256" key="9">
    <source>
        <dbReference type="ARBA" id="ARBA00023136"/>
    </source>
</evidence>
<keyword evidence="6" id="KW-0460">Magnesium</keyword>
<comment type="subcellular location">
    <subcellularLocation>
        <location evidence="1">Cell membrane</location>
        <topology evidence="1">Multi-pass membrane protein</topology>
    </subcellularLocation>
</comment>
<dbReference type="FunFam" id="1.20.58.340:FF:000004">
    <property type="entry name" value="Magnesium transport protein CorA"/>
    <property type="match status" value="1"/>
</dbReference>
<dbReference type="PANTHER" id="PTHR46494">
    <property type="entry name" value="CORA FAMILY METAL ION TRANSPORTER (EUROFUNG)"/>
    <property type="match status" value="1"/>
</dbReference>
<keyword evidence="3" id="KW-0813">Transport</keyword>
<dbReference type="SUPFAM" id="SSF144083">
    <property type="entry name" value="Magnesium transport protein CorA, transmembrane region"/>
    <property type="match status" value="1"/>
</dbReference>
<evidence type="ECO:0000256" key="5">
    <source>
        <dbReference type="ARBA" id="ARBA00022692"/>
    </source>
</evidence>
<dbReference type="Proteomes" id="UP000325787">
    <property type="component" value="Chromosome"/>
</dbReference>
<dbReference type="Pfam" id="PF01544">
    <property type="entry name" value="CorA"/>
    <property type="match status" value="1"/>
</dbReference>
<reference evidence="14" key="1">
    <citation type="journal article" date="2021" name="Curr. Microbiol.">
        <title>Complete genome of nocamycin-producing strain Saccharothrix syringae NRRL B-16468 reveals the biosynthetic potential for secondary metabolites.</title>
        <authorList>
            <person name="Mo X."/>
            <person name="Yang S."/>
        </authorList>
    </citation>
    <scope>NUCLEOTIDE SEQUENCE [LARGE SCALE GENOMIC DNA]</scope>
    <source>
        <strain evidence="14">ATCC 51364 / DSM 43886 / JCM 6844 / KCTC 9398 / NBRC 14523 / NRRL B-16468 / INA 2240</strain>
    </source>
</reference>
<evidence type="ECO:0000256" key="11">
    <source>
        <dbReference type="ARBA" id="ARBA00045497"/>
    </source>
</evidence>
<proteinExistence type="inferred from homology"/>
<evidence type="ECO:0000256" key="7">
    <source>
        <dbReference type="ARBA" id="ARBA00022989"/>
    </source>
</evidence>
<evidence type="ECO:0000313" key="14">
    <source>
        <dbReference type="Proteomes" id="UP000325787"/>
    </source>
</evidence>
<dbReference type="AlphaFoldDB" id="A0A5Q0GXV5"/>
<evidence type="ECO:0000256" key="1">
    <source>
        <dbReference type="ARBA" id="ARBA00004651"/>
    </source>
</evidence>
<dbReference type="GO" id="GO:0015095">
    <property type="term" value="F:magnesium ion transmembrane transporter activity"/>
    <property type="evidence" value="ECO:0007669"/>
    <property type="project" value="TreeGrafter"/>
</dbReference>
<protein>
    <submittedName>
        <fullName evidence="13">Magnesium and cobalt transport protein CorA</fullName>
    </submittedName>
</protein>
<dbReference type="PANTHER" id="PTHR46494:SF1">
    <property type="entry name" value="CORA FAMILY METAL ION TRANSPORTER (EUROFUNG)"/>
    <property type="match status" value="1"/>
</dbReference>
<dbReference type="KEGG" id="ssyi:EKG83_16910"/>
<dbReference type="GO" id="GO:0015087">
    <property type="term" value="F:cobalt ion transmembrane transporter activity"/>
    <property type="evidence" value="ECO:0007669"/>
    <property type="project" value="TreeGrafter"/>
</dbReference>
<keyword evidence="5 12" id="KW-0812">Transmembrane</keyword>
<sequence length="382" mass="42175">MAVPPDNPPGAPATRDAVLACGVYVDGARLPGSWSPAEAAAEVRARGAGFVWIGLFEPDDDRIRDVAEVFGLHELAVEDAVHAHQRPKLERYDSNLFAVFKTVRYVEHESPTTTNEIVESGEIMVFLGHDHVITVRHGDHSGLATLRADLERQPERLAGGPAVVLHAIADRVVDGYLEVTEAFQGDIDLVETAVFAPRSRVGIEQVYLLKRELMELRRAAVPLAGPLRRLGDGHCGPLVPDAVRSYFRDVDDHLTRVTERVAGADELLSTLIDATTAKVSLQQNNDMRKISAWAAVIAVPTMVFGTYGMNFDTVPELHWRYGYPLVLAGTLGVCLVLYQLFKRNRWLSRPGRSGMPARPMFWVLLLLLAWLVLIATRIPRGT</sequence>
<comment type="similarity">
    <text evidence="2">Belongs to the CorA metal ion transporter (MIT) (TC 1.A.35) family.</text>
</comment>
<evidence type="ECO:0000256" key="10">
    <source>
        <dbReference type="ARBA" id="ARBA00034269"/>
    </source>
</evidence>
<dbReference type="SUPFAM" id="SSF143865">
    <property type="entry name" value="CorA soluble domain-like"/>
    <property type="match status" value="1"/>
</dbReference>
<dbReference type="InterPro" id="IPR045863">
    <property type="entry name" value="CorA_TM1_TM2"/>
</dbReference>
<dbReference type="GO" id="GO:0005886">
    <property type="term" value="C:plasma membrane"/>
    <property type="evidence" value="ECO:0007669"/>
    <property type="project" value="UniProtKB-SubCell"/>
</dbReference>